<keyword evidence="5 10" id="KW-0812">Transmembrane</keyword>
<feature type="transmembrane region" description="Helical" evidence="10">
    <location>
        <begin position="60"/>
        <end position="78"/>
    </location>
</feature>
<evidence type="ECO:0000256" key="4">
    <source>
        <dbReference type="ARBA" id="ARBA00022519"/>
    </source>
</evidence>
<dbReference type="GO" id="GO:0005304">
    <property type="term" value="F:L-valine transmembrane transporter activity"/>
    <property type="evidence" value="ECO:0007669"/>
    <property type="project" value="TreeGrafter"/>
</dbReference>
<evidence type="ECO:0000256" key="6">
    <source>
        <dbReference type="ARBA" id="ARBA00022970"/>
    </source>
</evidence>
<dbReference type="Pfam" id="PF02653">
    <property type="entry name" value="BPD_transp_2"/>
    <property type="match status" value="1"/>
</dbReference>
<evidence type="ECO:0000256" key="10">
    <source>
        <dbReference type="SAM" id="Phobius"/>
    </source>
</evidence>
<feature type="transmembrane region" description="Helical" evidence="10">
    <location>
        <begin position="225"/>
        <end position="250"/>
    </location>
</feature>
<evidence type="ECO:0000256" key="7">
    <source>
        <dbReference type="ARBA" id="ARBA00022989"/>
    </source>
</evidence>
<keyword evidence="6" id="KW-0029">Amino-acid transport</keyword>
<evidence type="ECO:0000256" key="8">
    <source>
        <dbReference type="ARBA" id="ARBA00023136"/>
    </source>
</evidence>
<organism evidence="11">
    <name type="scientific">Candidatus Caldatribacterium saccharofermentans</name>
    <dbReference type="NCBI Taxonomy" id="1454753"/>
    <lineage>
        <taxon>Bacteria</taxon>
        <taxon>Pseudomonadati</taxon>
        <taxon>Atribacterota</taxon>
        <taxon>Atribacteria</taxon>
        <taxon>Atribacterales</taxon>
        <taxon>Candidatus Caldatribacteriaceae</taxon>
        <taxon>Candidatus Caldatribacterium</taxon>
    </lineage>
</organism>
<evidence type="ECO:0000256" key="1">
    <source>
        <dbReference type="ARBA" id="ARBA00004651"/>
    </source>
</evidence>
<comment type="similarity">
    <text evidence="9">Belongs to the binding-protein-dependent transport system permease family. LivHM subfamily.</text>
</comment>
<accession>A0A7V4TEW3</accession>
<keyword evidence="4" id="KW-0997">Cell inner membrane</keyword>
<feature type="transmembrane region" description="Helical" evidence="10">
    <location>
        <begin position="256"/>
        <end position="277"/>
    </location>
</feature>
<keyword evidence="3" id="KW-1003">Cell membrane</keyword>
<evidence type="ECO:0000256" key="3">
    <source>
        <dbReference type="ARBA" id="ARBA00022475"/>
    </source>
</evidence>
<dbReference type="GO" id="GO:0015188">
    <property type="term" value="F:L-isoleucine transmembrane transporter activity"/>
    <property type="evidence" value="ECO:0007669"/>
    <property type="project" value="TreeGrafter"/>
</dbReference>
<name>A0A7V4TEW3_9BACT</name>
<sequence>MFFLQQLINGITQGSMYALMAVGYSIILGVVGLVTFVHGEVIVYGAFAGFYALLISRGNAFLALLSGFAASWVLGTVIDRICYRPFREAARETALIATIGLSITLRSSAQVIFGTQQKFMPDMFGNRFLAFGEVRITYTQLFVLSTVMFLCILLQQLVTNTKFGVALRAVSMDKKAAALLGVDVNRAVLLGNALACGLGGISGVLLGMYYNAIHPLMGAAMAMKAFTSTVFGGLGSIAGAAIGGFLLGIFENFGVALLSSGYRDIFTFLILVIVLLLRPSGIMGRKGAEL</sequence>
<dbReference type="GO" id="GO:0042941">
    <property type="term" value="P:D-alanine transmembrane transport"/>
    <property type="evidence" value="ECO:0007669"/>
    <property type="project" value="TreeGrafter"/>
</dbReference>
<dbReference type="CDD" id="cd06582">
    <property type="entry name" value="TM_PBP1_LivH_like"/>
    <property type="match status" value="1"/>
</dbReference>
<dbReference type="EMBL" id="DTIY01000013">
    <property type="protein sequence ID" value="HGY38550.1"/>
    <property type="molecule type" value="Genomic_DNA"/>
</dbReference>
<feature type="transmembrane region" description="Helical" evidence="10">
    <location>
        <begin position="21"/>
        <end position="54"/>
    </location>
</feature>
<feature type="transmembrane region" description="Helical" evidence="10">
    <location>
        <begin position="136"/>
        <end position="158"/>
    </location>
</feature>
<comment type="subcellular location">
    <subcellularLocation>
        <location evidence="1">Cell membrane</location>
        <topology evidence="1">Multi-pass membrane protein</topology>
    </subcellularLocation>
</comment>
<dbReference type="AlphaFoldDB" id="A0A7V4TEW3"/>
<dbReference type="PANTHER" id="PTHR11795:SF371">
    <property type="entry name" value="HIGH-AFFINITY BRANCHED-CHAIN AMINO ACID TRANSPORT SYSTEM PERMEASE PROTEIN LIVH"/>
    <property type="match status" value="1"/>
</dbReference>
<comment type="caution">
    <text evidence="11">The sequence shown here is derived from an EMBL/GenBank/DDBJ whole genome shotgun (WGS) entry which is preliminary data.</text>
</comment>
<dbReference type="InterPro" id="IPR001851">
    <property type="entry name" value="ABC_transp_permease"/>
</dbReference>
<reference evidence="11" key="1">
    <citation type="journal article" date="2020" name="mSystems">
        <title>Genome- and Community-Level Interaction Insights into Carbon Utilization and Element Cycling Functions of Hydrothermarchaeota in Hydrothermal Sediment.</title>
        <authorList>
            <person name="Zhou Z."/>
            <person name="Liu Y."/>
            <person name="Xu W."/>
            <person name="Pan J."/>
            <person name="Luo Z.H."/>
            <person name="Li M."/>
        </authorList>
    </citation>
    <scope>NUCLEOTIDE SEQUENCE [LARGE SCALE GENOMIC DNA]</scope>
    <source>
        <strain evidence="11">SpSt-82</strain>
    </source>
</reference>
<keyword evidence="8 10" id="KW-0472">Membrane</keyword>
<evidence type="ECO:0000256" key="5">
    <source>
        <dbReference type="ARBA" id="ARBA00022692"/>
    </source>
</evidence>
<dbReference type="InterPro" id="IPR052157">
    <property type="entry name" value="BCAA_transport_permease"/>
</dbReference>
<evidence type="ECO:0000256" key="2">
    <source>
        <dbReference type="ARBA" id="ARBA00022448"/>
    </source>
</evidence>
<dbReference type="GO" id="GO:1903806">
    <property type="term" value="P:L-isoleucine import across plasma membrane"/>
    <property type="evidence" value="ECO:0007669"/>
    <property type="project" value="TreeGrafter"/>
</dbReference>
<dbReference type="PANTHER" id="PTHR11795">
    <property type="entry name" value="BRANCHED-CHAIN AMINO ACID TRANSPORT SYSTEM PERMEASE PROTEIN LIVH"/>
    <property type="match status" value="1"/>
</dbReference>
<keyword evidence="2" id="KW-0813">Transport</keyword>
<dbReference type="GO" id="GO:0015808">
    <property type="term" value="P:L-alanine transport"/>
    <property type="evidence" value="ECO:0007669"/>
    <property type="project" value="TreeGrafter"/>
</dbReference>
<evidence type="ECO:0000256" key="9">
    <source>
        <dbReference type="ARBA" id="ARBA00037998"/>
    </source>
</evidence>
<protein>
    <submittedName>
        <fullName evidence="11">Branched-chain amino acid ABC transporter permease</fullName>
    </submittedName>
</protein>
<dbReference type="GO" id="GO:0015190">
    <property type="term" value="F:L-leucine transmembrane transporter activity"/>
    <property type="evidence" value="ECO:0007669"/>
    <property type="project" value="TreeGrafter"/>
</dbReference>
<evidence type="ECO:0000313" key="11">
    <source>
        <dbReference type="EMBL" id="HGY38550.1"/>
    </source>
</evidence>
<feature type="transmembrane region" description="Helical" evidence="10">
    <location>
        <begin position="189"/>
        <end position="213"/>
    </location>
</feature>
<proteinExistence type="inferred from homology"/>
<dbReference type="GO" id="GO:0015192">
    <property type="term" value="F:L-phenylalanine transmembrane transporter activity"/>
    <property type="evidence" value="ECO:0007669"/>
    <property type="project" value="TreeGrafter"/>
</dbReference>
<keyword evidence="7 10" id="KW-1133">Transmembrane helix</keyword>
<dbReference type="GO" id="GO:0005886">
    <property type="term" value="C:plasma membrane"/>
    <property type="evidence" value="ECO:0007669"/>
    <property type="project" value="UniProtKB-SubCell"/>
</dbReference>
<gene>
    <name evidence="11" type="ORF">ENW11_01895</name>
</gene>